<proteinExistence type="predicted"/>
<gene>
    <name evidence="1" type="ORF">I79_006175</name>
</gene>
<sequence>MNVTDKNDVKIQCCNALWNRGTVEVGAQVSYSHRSNKISEVVSLNKERFWFSALSVWFAGSVVQAHGEALS</sequence>
<reference evidence="2" key="1">
    <citation type="journal article" date="2011" name="Nat. Biotechnol.">
        <title>The genomic sequence of the Chinese hamster ovary (CHO)-K1 cell line.</title>
        <authorList>
            <person name="Xu X."/>
            <person name="Nagarajan H."/>
            <person name="Lewis N.E."/>
            <person name="Pan S."/>
            <person name="Cai Z."/>
            <person name="Liu X."/>
            <person name="Chen W."/>
            <person name="Xie M."/>
            <person name="Wang W."/>
            <person name="Hammond S."/>
            <person name="Andersen M.R."/>
            <person name="Neff N."/>
            <person name="Passarelli B."/>
            <person name="Koh W."/>
            <person name="Fan H.C."/>
            <person name="Wang J."/>
            <person name="Gui Y."/>
            <person name="Lee K.H."/>
            <person name="Betenbaugh M.J."/>
            <person name="Quake S.R."/>
            <person name="Famili I."/>
            <person name="Palsson B.O."/>
            <person name="Wang J."/>
        </authorList>
    </citation>
    <scope>NUCLEOTIDE SEQUENCE [LARGE SCALE GENOMIC DNA]</scope>
    <source>
        <strain evidence="2">CHO K1 cell line</strain>
    </source>
</reference>
<protein>
    <submittedName>
        <fullName evidence="1">Uncharacterized protein</fullName>
    </submittedName>
</protein>
<dbReference type="EMBL" id="JH000188">
    <property type="protein sequence ID" value="EGV98390.1"/>
    <property type="molecule type" value="Genomic_DNA"/>
</dbReference>
<dbReference type="Proteomes" id="UP000001075">
    <property type="component" value="Unassembled WGS sequence"/>
</dbReference>
<organism evidence="1 2">
    <name type="scientific">Cricetulus griseus</name>
    <name type="common">Chinese hamster</name>
    <name type="synonym">Cricetulus barabensis griseus</name>
    <dbReference type="NCBI Taxonomy" id="10029"/>
    <lineage>
        <taxon>Eukaryota</taxon>
        <taxon>Metazoa</taxon>
        <taxon>Chordata</taxon>
        <taxon>Craniata</taxon>
        <taxon>Vertebrata</taxon>
        <taxon>Euteleostomi</taxon>
        <taxon>Mammalia</taxon>
        <taxon>Eutheria</taxon>
        <taxon>Euarchontoglires</taxon>
        <taxon>Glires</taxon>
        <taxon>Rodentia</taxon>
        <taxon>Myomorpha</taxon>
        <taxon>Muroidea</taxon>
        <taxon>Cricetidae</taxon>
        <taxon>Cricetinae</taxon>
        <taxon>Cricetulus</taxon>
    </lineage>
</organism>
<dbReference type="AlphaFoldDB" id="G3H749"/>
<evidence type="ECO:0000313" key="2">
    <source>
        <dbReference type="Proteomes" id="UP000001075"/>
    </source>
</evidence>
<dbReference type="InParanoid" id="G3H749"/>
<evidence type="ECO:0000313" key="1">
    <source>
        <dbReference type="EMBL" id="EGV98390.1"/>
    </source>
</evidence>
<accession>G3H749</accession>
<name>G3H749_CRIGR</name>